<evidence type="ECO:0000313" key="1">
    <source>
        <dbReference type="EMBL" id="KAL3122987.1"/>
    </source>
</evidence>
<evidence type="ECO:0000313" key="2">
    <source>
        <dbReference type="Proteomes" id="UP001620626"/>
    </source>
</evidence>
<reference evidence="1 2" key="1">
    <citation type="submission" date="2024-10" db="EMBL/GenBank/DDBJ databases">
        <authorList>
            <person name="Kim D."/>
        </authorList>
    </citation>
    <scope>NUCLEOTIDE SEQUENCE [LARGE SCALE GENOMIC DNA]</scope>
    <source>
        <strain evidence="1">BH-2024</strain>
    </source>
</reference>
<dbReference type="AlphaFoldDB" id="A0ABD2M655"/>
<dbReference type="EMBL" id="JBICBT010000116">
    <property type="protein sequence ID" value="KAL3122987.1"/>
    <property type="molecule type" value="Genomic_DNA"/>
</dbReference>
<comment type="caution">
    <text evidence="1">The sequence shown here is derived from an EMBL/GenBank/DDBJ whole genome shotgun (WGS) entry which is preliminary data.</text>
</comment>
<dbReference type="Proteomes" id="UP001620626">
    <property type="component" value="Unassembled WGS sequence"/>
</dbReference>
<protein>
    <submittedName>
        <fullName evidence="1">Uncharacterized protein</fullName>
    </submittedName>
</protein>
<keyword evidence="2" id="KW-1185">Reference proteome</keyword>
<organism evidence="1 2">
    <name type="scientific">Heterodera trifolii</name>
    <dbReference type="NCBI Taxonomy" id="157864"/>
    <lineage>
        <taxon>Eukaryota</taxon>
        <taxon>Metazoa</taxon>
        <taxon>Ecdysozoa</taxon>
        <taxon>Nematoda</taxon>
        <taxon>Chromadorea</taxon>
        <taxon>Rhabditida</taxon>
        <taxon>Tylenchina</taxon>
        <taxon>Tylenchomorpha</taxon>
        <taxon>Tylenchoidea</taxon>
        <taxon>Heteroderidae</taxon>
        <taxon>Heteroderinae</taxon>
        <taxon>Heterodera</taxon>
    </lineage>
</organism>
<gene>
    <name evidence="1" type="ORF">niasHT_008369</name>
</gene>
<sequence>MGADDHVKCRWAEGQQACQTVPLTTAQLGKTGAQKQACEFVHSVLIADDNVKCRWEEGQQACQTVPLTTAQLGNSSGAQKQACEFAHTASGRKRCARKSCSVSMAHVPFWWEQLSDADERWRINTTINECCPPATYCCVNNLFVPRELDEMGMDRCIDDGTMGKEQTYNTIKCAQRKFLELGDESANICRLSCCEIFYNVDTVVSLESSCSRTCRNGMTNPGLSWPDLLDELRDENCDKKGKSRFRQFVQCVERGNDGIPPQQTRGTRKGRKEEEEIILQKICGKA</sequence>
<proteinExistence type="predicted"/>
<name>A0ABD2M655_9BILA</name>
<accession>A0ABD2M655</accession>